<dbReference type="VEuPathDB" id="VectorBase:PPAPM1_008331"/>
<keyword evidence="3" id="KW-1185">Reference proteome</keyword>
<feature type="region of interest" description="Disordered" evidence="1">
    <location>
        <begin position="1"/>
        <end position="29"/>
    </location>
</feature>
<reference evidence="2" key="1">
    <citation type="submission" date="2022-08" db="UniProtKB">
        <authorList>
            <consortium name="EnsemblMetazoa"/>
        </authorList>
    </citation>
    <scope>IDENTIFICATION</scope>
    <source>
        <strain evidence="2">Israel</strain>
    </source>
</reference>
<evidence type="ECO:0000313" key="3">
    <source>
        <dbReference type="Proteomes" id="UP000092462"/>
    </source>
</evidence>
<dbReference type="Proteomes" id="UP000092462">
    <property type="component" value="Unassembled WGS sequence"/>
</dbReference>
<protein>
    <submittedName>
        <fullName evidence="2">Uncharacterized protein</fullName>
    </submittedName>
</protein>
<proteinExistence type="predicted"/>
<sequence length="360" mass="39608">MASIKPEKPHEDGPTGNSPQGSRSRGPFTAAARALAATTKFNVAASPFVMNPAKLEPSPCHQNHEHTPRVVQMHPQITPAFPLAASSPIPPPYRSILGRDLRARPRILAPVLPLEQGVVSFFPPAPPSSIRNWNFNSPRSFGVHCQPDGTILISLREGISIEMTLDRAVRVLNSRSKVALALSNTGNSAALIHPNGRVYQYGSKVEIVAYDGMRKNNFVRYAKMWLKGVSFTSQNCALVYLVDSAGTRTTTDSFTDMSQDFTKVLFYRDTRYGEEFVEEVLQVLRAASWWSNEDGCDMFDVNGFRISQTPDGLVKVTRSNNKSLIRTSPGNGSATLTTNFMHCTASLGQTSHLFVRSVPR</sequence>
<organism evidence="2 3">
    <name type="scientific">Phlebotomus papatasi</name>
    <name type="common">Sandfly</name>
    <dbReference type="NCBI Taxonomy" id="29031"/>
    <lineage>
        <taxon>Eukaryota</taxon>
        <taxon>Metazoa</taxon>
        <taxon>Ecdysozoa</taxon>
        <taxon>Arthropoda</taxon>
        <taxon>Hexapoda</taxon>
        <taxon>Insecta</taxon>
        <taxon>Pterygota</taxon>
        <taxon>Neoptera</taxon>
        <taxon>Endopterygota</taxon>
        <taxon>Diptera</taxon>
        <taxon>Nematocera</taxon>
        <taxon>Psychodoidea</taxon>
        <taxon>Psychodidae</taxon>
        <taxon>Phlebotomus</taxon>
        <taxon>Phlebotomus</taxon>
    </lineage>
</organism>
<dbReference type="PANTHER" id="PTHR39075:SF1">
    <property type="entry name" value="FI19908P1"/>
    <property type="match status" value="1"/>
</dbReference>
<name>A0A1B0CYJ7_PHLPP</name>
<dbReference type="EMBL" id="AJVK01001936">
    <property type="status" value="NOT_ANNOTATED_CDS"/>
    <property type="molecule type" value="Genomic_DNA"/>
</dbReference>
<feature type="compositionally biased region" description="Basic and acidic residues" evidence="1">
    <location>
        <begin position="1"/>
        <end position="13"/>
    </location>
</feature>
<dbReference type="AlphaFoldDB" id="A0A1B0CYJ7"/>
<accession>A0A1B0CYJ7</accession>
<dbReference type="GO" id="GO:0005615">
    <property type="term" value="C:extracellular space"/>
    <property type="evidence" value="ECO:0007669"/>
    <property type="project" value="TreeGrafter"/>
</dbReference>
<dbReference type="PANTHER" id="PTHR39075">
    <property type="entry name" value="FI19908P1"/>
    <property type="match status" value="1"/>
</dbReference>
<dbReference type="VEuPathDB" id="VectorBase:PPAI000071"/>
<dbReference type="EnsemblMetazoa" id="PPAI000071-RA">
    <property type="protein sequence ID" value="PPAI000071-PA"/>
    <property type="gene ID" value="PPAI000071"/>
</dbReference>
<evidence type="ECO:0000313" key="2">
    <source>
        <dbReference type="EnsemblMetazoa" id="PPAI000071-PA"/>
    </source>
</evidence>
<evidence type="ECO:0000256" key="1">
    <source>
        <dbReference type="SAM" id="MobiDB-lite"/>
    </source>
</evidence>